<proteinExistence type="predicted"/>
<accession>A0ABD3XN33</accession>
<evidence type="ECO:0000313" key="2">
    <source>
        <dbReference type="Proteomes" id="UP001634394"/>
    </source>
</evidence>
<keyword evidence="2" id="KW-1185">Reference proteome</keyword>
<gene>
    <name evidence="1" type="ORF">ACJMK2_026425</name>
</gene>
<protein>
    <submittedName>
        <fullName evidence="1">Uncharacterized protein</fullName>
    </submittedName>
</protein>
<organism evidence="1 2">
    <name type="scientific">Sinanodonta woodiana</name>
    <name type="common">Chinese pond mussel</name>
    <name type="synonym">Anodonta woodiana</name>
    <dbReference type="NCBI Taxonomy" id="1069815"/>
    <lineage>
        <taxon>Eukaryota</taxon>
        <taxon>Metazoa</taxon>
        <taxon>Spiralia</taxon>
        <taxon>Lophotrochozoa</taxon>
        <taxon>Mollusca</taxon>
        <taxon>Bivalvia</taxon>
        <taxon>Autobranchia</taxon>
        <taxon>Heteroconchia</taxon>
        <taxon>Palaeoheterodonta</taxon>
        <taxon>Unionida</taxon>
        <taxon>Unionoidea</taxon>
        <taxon>Unionidae</taxon>
        <taxon>Unioninae</taxon>
        <taxon>Sinanodonta</taxon>
    </lineage>
</organism>
<evidence type="ECO:0000313" key="1">
    <source>
        <dbReference type="EMBL" id="KAL3886433.1"/>
    </source>
</evidence>
<dbReference type="EMBL" id="JBJQND010000002">
    <property type="protein sequence ID" value="KAL3886433.1"/>
    <property type="molecule type" value="Genomic_DNA"/>
</dbReference>
<name>A0ABD3XN33_SINWO</name>
<comment type="caution">
    <text evidence="1">The sequence shown here is derived from an EMBL/GenBank/DDBJ whole genome shotgun (WGS) entry which is preliminary data.</text>
</comment>
<reference evidence="1 2" key="1">
    <citation type="submission" date="2024-11" db="EMBL/GenBank/DDBJ databases">
        <title>Chromosome-level genome assembly of the freshwater bivalve Anodonta woodiana.</title>
        <authorList>
            <person name="Chen X."/>
        </authorList>
    </citation>
    <scope>NUCLEOTIDE SEQUENCE [LARGE SCALE GENOMIC DNA]</scope>
    <source>
        <strain evidence="1">MN2024</strain>
        <tissue evidence="1">Gills</tissue>
    </source>
</reference>
<sequence length="144" mass="13845">MPEANCPMTSGRARSFCESDICCIPASALNLHGTGGTGESSGTGGTSGTLGPVGQSGGECSVYLHGQCVPEVNCPMTHGRARSFCGTDVCCIPPSALHLDGSAGGTAGGTGGSFGTGGAAPQVPGCKEGEFGSCGLSSGTNVLG</sequence>
<dbReference type="Proteomes" id="UP001634394">
    <property type="component" value="Unassembled WGS sequence"/>
</dbReference>
<dbReference type="AlphaFoldDB" id="A0ABD3XN33"/>